<dbReference type="Pfam" id="PF05229">
    <property type="entry name" value="SCPU"/>
    <property type="match status" value="1"/>
</dbReference>
<organism evidence="2 3">
    <name type="scientific">Sphingomonas aerolata</name>
    <dbReference type="NCBI Taxonomy" id="185951"/>
    <lineage>
        <taxon>Bacteria</taxon>
        <taxon>Pseudomonadati</taxon>
        <taxon>Pseudomonadota</taxon>
        <taxon>Alphaproteobacteria</taxon>
        <taxon>Sphingomonadales</taxon>
        <taxon>Sphingomonadaceae</taxon>
        <taxon>Sphingomonas</taxon>
    </lineage>
</organism>
<accession>A0A2T4YU17</accession>
<gene>
    <name evidence="2" type="ORF">C8J24_0697</name>
</gene>
<keyword evidence="2" id="KW-0946">Virion</keyword>
<dbReference type="PANTHER" id="PTHR37089">
    <property type="entry name" value="PROTEIN U-RELATED"/>
    <property type="match status" value="1"/>
</dbReference>
<dbReference type="InterPro" id="IPR053167">
    <property type="entry name" value="Spore_coat_component"/>
</dbReference>
<evidence type="ECO:0000259" key="1">
    <source>
        <dbReference type="Pfam" id="PF05229"/>
    </source>
</evidence>
<sequence length="148" mass="14751">MVVANGSASASTANTTFNVTANVVSSCQISATALTFGTYTGAQTDATSTITATCTDTTAYTIGVSAGLGTGATVTNRYMNGPSVDVLAYAVYRDSARTNSWGTTIGTDTVSGTGNGGAQAITVYGRLAAGQLPVPGAYSDTLTATITY</sequence>
<comment type="caution">
    <text evidence="2">The sequence shown here is derived from an EMBL/GenBank/DDBJ whole genome shotgun (WGS) entry which is preliminary data.</text>
</comment>
<name>A0A2T4YU17_9SPHN</name>
<dbReference type="SMART" id="SM00972">
    <property type="entry name" value="SCPU"/>
    <property type="match status" value="1"/>
</dbReference>
<keyword evidence="3" id="KW-1185">Reference proteome</keyword>
<evidence type="ECO:0000313" key="2">
    <source>
        <dbReference type="EMBL" id="PTM47305.1"/>
    </source>
</evidence>
<dbReference type="InterPro" id="IPR007893">
    <property type="entry name" value="Spore_coat_U/FanG"/>
</dbReference>
<protein>
    <submittedName>
        <fullName evidence="2">Spore coat protein U-like protein</fullName>
    </submittedName>
</protein>
<feature type="domain" description="Spore coat protein U/FanG" evidence="1">
    <location>
        <begin position="14"/>
        <end position="145"/>
    </location>
</feature>
<dbReference type="Proteomes" id="UP000240996">
    <property type="component" value="Unassembled WGS sequence"/>
</dbReference>
<dbReference type="AlphaFoldDB" id="A0A2T4YU17"/>
<dbReference type="RefSeq" id="WP_051916248.1">
    <property type="nucleotide sequence ID" value="NZ_JAAOYQ010000001.1"/>
</dbReference>
<reference evidence="2 3" key="1">
    <citation type="submission" date="2018-04" db="EMBL/GenBank/DDBJ databases">
        <title>Genomic Encyclopedia of Type Strains, Phase III (KMG-III): the genomes of soil and plant-associated and newly described type strains.</title>
        <authorList>
            <person name="Whitman W."/>
        </authorList>
    </citation>
    <scope>NUCLEOTIDE SEQUENCE [LARGE SCALE GENOMIC DNA]</scope>
    <source>
        <strain evidence="2 3">NW12</strain>
    </source>
</reference>
<keyword evidence="2" id="KW-0167">Capsid protein</keyword>
<evidence type="ECO:0000313" key="3">
    <source>
        <dbReference type="Proteomes" id="UP000240996"/>
    </source>
</evidence>
<dbReference type="EMBL" id="PZZN01000001">
    <property type="protein sequence ID" value="PTM47305.1"/>
    <property type="molecule type" value="Genomic_DNA"/>
</dbReference>
<dbReference type="PANTHER" id="PTHR37089:SF4">
    <property type="entry name" value="EXPORTED PROTEIN"/>
    <property type="match status" value="1"/>
</dbReference>
<proteinExistence type="predicted"/>